<dbReference type="InterPro" id="IPR013762">
    <property type="entry name" value="Integrase-like_cat_sf"/>
</dbReference>
<accession>A0A429V8G9</accession>
<keyword evidence="7" id="KW-1185">Reference proteome</keyword>
<dbReference type="GO" id="GO:0015074">
    <property type="term" value="P:DNA integration"/>
    <property type="evidence" value="ECO:0007669"/>
    <property type="project" value="UniProtKB-KW"/>
</dbReference>
<dbReference type="OrthoDB" id="5297095at2"/>
<dbReference type="InterPro" id="IPR011010">
    <property type="entry name" value="DNA_brk_join_enz"/>
</dbReference>
<organism evidence="6 7">
    <name type="scientific">Sphingomonas ginkgonis</name>
    <dbReference type="NCBI Taxonomy" id="2315330"/>
    <lineage>
        <taxon>Bacteria</taxon>
        <taxon>Pseudomonadati</taxon>
        <taxon>Pseudomonadota</taxon>
        <taxon>Alphaproteobacteria</taxon>
        <taxon>Sphingomonadales</taxon>
        <taxon>Sphingomonadaceae</taxon>
        <taxon>Sphingomonas</taxon>
    </lineage>
</organism>
<evidence type="ECO:0000256" key="2">
    <source>
        <dbReference type="ARBA" id="ARBA00022908"/>
    </source>
</evidence>
<gene>
    <name evidence="6" type="ORF">HMF7854_05040</name>
</gene>
<comment type="similarity">
    <text evidence="1">Belongs to the 'phage' integrase family.</text>
</comment>
<evidence type="ECO:0000259" key="5">
    <source>
        <dbReference type="PROSITE" id="PS51898"/>
    </source>
</evidence>
<dbReference type="PANTHER" id="PTHR30349:SF41">
    <property type="entry name" value="INTEGRASE_RECOMBINASE PROTEIN MJ0367-RELATED"/>
    <property type="match status" value="1"/>
</dbReference>
<dbReference type="RefSeq" id="WP_126718091.1">
    <property type="nucleotide sequence ID" value="NZ_RWJF01000001.1"/>
</dbReference>
<dbReference type="Pfam" id="PF00589">
    <property type="entry name" value="Phage_integrase"/>
    <property type="match status" value="1"/>
</dbReference>
<dbReference type="AlphaFoldDB" id="A0A429V8G9"/>
<dbReference type="InterPro" id="IPR002104">
    <property type="entry name" value="Integrase_catalytic"/>
</dbReference>
<dbReference type="GO" id="GO:0006310">
    <property type="term" value="P:DNA recombination"/>
    <property type="evidence" value="ECO:0007669"/>
    <property type="project" value="UniProtKB-KW"/>
</dbReference>
<keyword evidence="4" id="KW-0233">DNA recombination</keyword>
<keyword evidence="2" id="KW-0229">DNA integration</keyword>
<dbReference type="Proteomes" id="UP000274661">
    <property type="component" value="Unassembled WGS sequence"/>
</dbReference>
<evidence type="ECO:0000256" key="3">
    <source>
        <dbReference type="ARBA" id="ARBA00023125"/>
    </source>
</evidence>
<protein>
    <submittedName>
        <fullName evidence="6">Integrase</fullName>
    </submittedName>
</protein>
<comment type="caution">
    <text evidence="6">The sequence shown here is derived from an EMBL/GenBank/DDBJ whole genome shotgun (WGS) entry which is preliminary data.</text>
</comment>
<dbReference type="PROSITE" id="PS51898">
    <property type="entry name" value="TYR_RECOMBINASE"/>
    <property type="match status" value="1"/>
</dbReference>
<dbReference type="Gene3D" id="1.10.443.10">
    <property type="entry name" value="Intergrase catalytic core"/>
    <property type="match status" value="1"/>
</dbReference>
<name>A0A429V8G9_9SPHN</name>
<dbReference type="EMBL" id="RWJF01000001">
    <property type="protein sequence ID" value="RST30260.1"/>
    <property type="molecule type" value="Genomic_DNA"/>
</dbReference>
<reference evidence="6 7" key="1">
    <citation type="submission" date="2018-12" db="EMBL/GenBank/DDBJ databases">
        <title>Sphingomonas sp. HMF7854 Genome sequencing and assembly.</title>
        <authorList>
            <person name="Cha I."/>
            <person name="Kang H."/>
            <person name="Kim H."/>
            <person name="Kang J."/>
            <person name="Joh K."/>
        </authorList>
    </citation>
    <scope>NUCLEOTIDE SEQUENCE [LARGE SCALE GENOMIC DNA]</scope>
    <source>
        <strain evidence="6 7">HMF7854</strain>
    </source>
</reference>
<evidence type="ECO:0000313" key="7">
    <source>
        <dbReference type="Proteomes" id="UP000274661"/>
    </source>
</evidence>
<evidence type="ECO:0000313" key="6">
    <source>
        <dbReference type="EMBL" id="RST30260.1"/>
    </source>
</evidence>
<dbReference type="GO" id="GO:0003677">
    <property type="term" value="F:DNA binding"/>
    <property type="evidence" value="ECO:0007669"/>
    <property type="project" value="UniProtKB-KW"/>
</dbReference>
<keyword evidence="3" id="KW-0238">DNA-binding</keyword>
<dbReference type="SUPFAM" id="SSF56349">
    <property type="entry name" value="DNA breaking-rejoining enzymes"/>
    <property type="match status" value="1"/>
</dbReference>
<sequence>MGHAIYDPGWEDRPAWNVGRKLGAKRPLLPKQVWAVRFFLEQEHRLRDRALFDLAIDSKLRGCDLVKIKIEELVSGARIRQRAIVIQQKTGRPVQFELLEPARTSLLQWLERRGGSLEEYVFPSRTDRLAHLSTRQYARLVDDSVTAIGLRPDEYGTHSLRRTKAALIYKQTGNLRAVQILLGHTKIETTVRYLGIEVEDALALAEATEL</sequence>
<proteinExistence type="inferred from homology"/>
<dbReference type="PANTHER" id="PTHR30349">
    <property type="entry name" value="PHAGE INTEGRASE-RELATED"/>
    <property type="match status" value="1"/>
</dbReference>
<feature type="domain" description="Tyr recombinase" evidence="5">
    <location>
        <begin position="23"/>
        <end position="209"/>
    </location>
</feature>
<evidence type="ECO:0000256" key="4">
    <source>
        <dbReference type="ARBA" id="ARBA00023172"/>
    </source>
</evidence>
<dbReference type="InterPro" id="IPR050090">
    <property type="entry name" value="Tyrosine_recombinase_XerCD"/>
</dbReference>
<evidence type="ECO:0000256" key="1">
    <source>
        <dbReference type="ARBA" id="ARBA00008857"/>
    </source>
</evidence>